<evidence type="ECO:0000313" key="5">
    <source>
        <dbReference type="Proteomes" id="UP001190700"/>
    </source>
</evidence>
<dbReference type="PROSITE" id="PS50089">
    <property type="entry name" value="ZF_RING_2"/>
    <property type="match status" value="1"/>
</dbReference>
<evidence type="ECO:0000256" key="2">
    <source>
        <dbReference type="SAM" id="MobiDB-lite"/>
    </source>
</evidence>
<feature type="region of interest" description="Disordered" evidence="2">
    <location>
        <begin position="1"/>
        <end position="29"/>
    </location>
</feature>
<dbReference type="Proteomes" id="UP001190700">
    <property type="component" value="Unassembled WGS sequence"/>
</dbReference>
<evidence type="ECO:0000256" key="1">
    <source>
        <dbReference type="PROSITE-ProRule" id="PRU00175"/>
    </source>
</evidence>
<gene>
    <name evidence="4" type="ORF">CYMTET_8891</name>
</gene>
<dbReference type="InterPro" id="IPR001841">
    <property type="entry name" value="Znf_RING"/>
</dbReference>
<sequence length="373" mass="40600">MISSAFSGASMAPAPASAISLPPVPQSSTYSDADIRRIEADPFLASRFAYLNQLRQRVDNMHAEASMHNQQVNASLRGSRSGPRGMMHASAPVGERNARSMPLGGSLRRSLGDEGVESDLLALRRSMQEMTMQTRGVFSELRSIQSDQRHLAALASNVERTARDVRLSLNHRDANEAAMMDFERVQQRLTERVGSSAASRLVSDARAQNSVPPPRERRSRPTPPPQPSSMSRMFQRLQAATREPVATETAMQLDMDDIVASSLEGSEQGKAITGAYIADHIEDYAVRVENVGGQIVNASSRVGSSSKGAPFEVEDACCICLDSLCSRGAVLTLGCGHRLHRDCMARWVRGKGACICPYCKQETKAKRSHAENS</sequence>
<keyword evidence="1" id="KW-0862">Zinc</keyword>
<feature type="region of interest" description="Disordered" evidence="2">
    <location>
        <begin position="191"/>
        <end position="245"/>
    </location>
</feature>
<feature type="compositionally biased region" description="Low complexity" evidence="2">
    <location>
        <begin position="1"/>
        <end position="21"/>
    </location>
</feature>
<dbReference type="EMBL" id="LGRX02002794">
    <property type="protein sequence ID" value="KAK3283410.1"/>
    <property type="molecule type" value="Genomic_DNA"/>
</dbReference>
<dbReference type="Gene3D" id="3.30.40.10">
    <property type="entry name" value="Zinc/RING finger domain, C3HC4 (zinc finger)"/>
    <property type="match status" value="1"/>
</dbReference>
<reference evidence="4 5" key="1">
    <citation type="journal article" date="2015" name="Genome Biol. Evol.">
        <title>Comparative Genomics of a Bacterivorous Green Alga Reveals Evolutionary Causalities and Consequences of Phago-Mixotrophic Mode of Nutrition.</title>
        <authorList>
            <person name="Burns J.A."/>
            <person name="Paasch A."/>
            <person name="Narechania A."/>
            <person name="Kim E."/>
        </authorList>
    </citation>
    <scope>NUCLEOTIDE SEQUENCE [LARGE SCALE GENOMIC DNA]</scope>
    <source>
        <strain evidence="4 5">PLY_AMNH</strain>
    </source>
</reference>
<keyword evidence="1" id="KW-0479">Metal-binding</keyword>
<comment type="caution">
    <text evidence="4">The sequence shown here is derived from an EMBL/GenBank/DDBJ whole genome shotgun (WGS) entry which is preliminary data.</text>
</comment>
<proteinExistence type="predicted"/>
<dbReference type="GO" id="GO:0008270">
    <property type="term" value="F:zinc ion binding"/>
    <property type="evidence" value="ECO:0007669"/>
    <property type="project" value="UniProtKB-KW"/>
</dbReference>
<keyword evidence="1" id="KW-0863">Zinc-finger</keyword>
<name>A0AAE0GSJ1_9CHLO</name>
<evidence type="ECO:0000259" key="3">
    <source>
        <dbReference type="PROSITE" id="PS50089"/>
    </source>
</evidence>
<dbReference type="Pfam" id="PF13639">
    <property type="entry name" value="zf-RING_2"/>
    <property type="match status" value="1"/>
</dbReference>
<dbReference type="AlphaFoldDB" id="A0AAE0GSJ1"/>
<keyword evidence="5" id="KW-1185">Reference proteome</keyword>
<protein>
    <recommendedName>
        <fullName evidence="3">RING-type domain-containing protein</fullName>
    </recommendedName>
</protein>
<organism evidence="4 5">
    <name type="scientific">Cymbomonas tetramitiformis</name>
    <dbReference type="NCBI Taxonomy" id="36881"/>
    <lineage>
        <taxon>Eukaryota</taxon>
        <taxon>Viridiplantae</taxon>
        <taxon>Chlorophyta</taxon>
        <taxon>Pyramimonadophyceae</taxon>
        <taxon>Pyramimonadales</taxon>
        <taxon>Pyramimonadaceae</taxon>
        <taxon>Cymbomonas</taxon>
    </lineage>
</organism>
<accession>A0AAE0GSJ1</accession>
<evidence type="ECO:0000313" key="4">
    <source>
        <dbReference type="EMBL" id="KAK3283410.1"/>
    </source>
</evidence>
<dbReference type="InterPro" id="IPR013083">
    <property type="entry name" value="Znf_RING/FYVE/PHD"/>
</dbReference>
<feature type="domain" description="RING-type" evidence="3">
    <location>
        <begin position="317"/>
        <end position="360"/>
    </location>
</feature>
<dbReference type="SMART" id="SM00184">
    <property type="entry name" value="RING"/>
    <property type="match status" value="1"/>
</dbReference>
<dbReference type="SUPFAM" id="SSF57850">
    <property type="entry name" value="RING/U-box"/>
    <property type="match status" value="1"/>
</dbReference>